<protein>
    <submittedName>
        <fullName evidence="2">Uncharacterized protein</fullName>
    </submittedName>
</protein>
<feature type="signal peptide" evidence="1">
    <location>
        <begin position="1"/>
        <end position="19"/>
    </location>
</feature>
<evidence type="ECO:0000256" key="1">
    <source>
        <dbReference type="SAM" id="SignalP"/>
    </source>
</evidence>
<dbReference type="RefSeq" id="WP_175163693.1">
    <property type="nucleotide sequence ID" value="NZ_CADIKI010000015.1"/>
</dbReference>
<organism evidence="2 3">
    <name type="scientific">Paraburkholderia fynbosensis</name>
    <dbReference type="NCBI Taxonomy" id="1200993"/>
    <lineage>
        <taxon>Bacteria</taxon>
        <taxon>Pseudomonadati</taxon>
        <taxon>Pseudomonadota</taxon>
        <taxon>Betaproteobacteria</taxon>
        <taxon>Burkholderiales</taxon>
        <taxon>Burkholderiaceae</taxon>
        <taxon>Paraburkholderia</taxon>
    </lineage>
</organism>
<accession>A0A6J5GKI0</accession>
<keyword evidence="3" id="KW-1185">Reference proteome</keyword>
<gene>
    <name evidence="2" type="ORF">LMG27177_04846</name>
</gene>
<dbReference type="EMBL" id="CADIKI010000015">
    <property type="protein sequence ID" value="CAB3800494.1"/>
    <property type="molecule type" value="Genomic_DNA"/>
</dbReference>
<keyword evidence="1" id="KW-0732">Signal</keyword>
<dbReference type="PROSITE" id="PS51257">
    <property type="entry name" value="PROKAR_LIPOPROTEIN"/>
    <property type="match status" value="1"/>
</dbReference>
<sequence>MLRKLLLSAFVLCAGVACAGVARPGDPVDLRGTLVLRGNEPFTYAVVSDGKTMWQLVGVERATALRLQGRRVHVTGRVGQTAVPSGLPAVQVDAVEVDDGTRR</sequence>
<dbReference type="AlphaFoldDB" id="A0A6J5GKI0"/>
<name>A0A6J5GKI0_9BURK</name>
<evidence type="ECO:0000313" key="3">
    <source>
        <dbReference type="Proteomes" id="UP000494252"/>
    </source>
</evidence>
<reference evidence="2 3" key="1">
    <citation type="submission" date="2020-04" db="EMBL/GenBank/DDBJ databases">
        <authorList>
            <person name="De Canck E."/>
        </authorList>
    </citation>
    <scope>NUCLEOTIDE SEQUENCE [LARGE SCALE GENOMIC DNA]</scope>
    <source>
        <strain evidence="2 3">LMG 27177</strain>
    </source>
</reference>
<evidence type="ECO:0000313" key="2">
    <source>
        <dbReference type="EMBL" id="CAB3800494.1"/>
    </source>
</evidence>
<dbReference type="Proteomes" id="UP000494252">
    <property type="component" value="Unassembled WGS sequence"/>
</dbReference>
<proteinExistence type="predicted"/>
<feature type="chain" id="PRO_5026742433" evidence="1">
    <location>
        <begin position="20"/>
        <end position="103"/>
    </location>
</feature>